<dbReference type="EMBL" id="GBRH01281862">
    <property type="protein sequence ID" value="JAD16033.1"/>
    <property type="molecule type" value="Transcribed_RNA"/>
</dbReference>
<accession>A0A0A9TVR4</accession>
<reference evidence="1" key="2">
    <citation type="journal article" date="2015" name="Data Brief">
        <title>Shoot transcriptome of the giant reed, Arundo donax.</title>
        <authorList>
            <person name="Barrero R.A."/>
            <person name="Guerrero F.D."/>
            <person name="Moolhuijzen P."/>
            <person name="Goolsby J.A."/>
            <person name="Tidwell J."/>
            <person name="Bellgard S.E."/>
            <person name="Bellgard M.I."/>
        </authorList>
    </citation>
    <scope>NUCLEOTIDE SEQUENCE</scope>
    <source>
        <tissue evidence="1">Shoot tissue taken approximately 20 cm above the soil surface</tissue>
    </source>
</reference>
<evidence type="ECO:0000313" key="1">
    <source>
        <dbReference type="EMBL" id="JAD16033.1"/>
    </source>
</evidence>
<reference evidence="1" key="1">
    <citation type="submission" date="2014-09" db="EMBL/GenBank/DDBJ databases">
        <authorList>
            <person name="Magalhaes I.L.F."/>
            <person name="Oliveira U."/>
            <person name="Santos F.R."/>
            <person name="Vidigal T.H.D.A."/>
            <person name="Brescovit A.D."/>
            <person name="Santos A.J."/>
        </authorList>
    </citation>
    <scope>NUCLEOTIDE SEQUENCE</scope>
    <source>
        <tissue evidence="1">Shoot tissue taken approximately 20 cm above the soil surface</tissue>
    </source>
</reference>
<organism evidence="1">
    <name type="scientific">Arundo donax</name>
    <name type="common">Giant reed</name>
    <name type="synonym">Donax arundinaceus</name>
    <dbReference type="NCBI Taxonomy" id="35708"/>
    <lineage>
        <taxon>Eukaryota</taxon>
        <taxon>Viridiplantae</taxon>
        <taxon>Streptophyta</taxon>
        <taxon>Embryophyta</taxon>
        <taxon>Tracheophyta</taxon>
        <taxon>Spermatophyta</taxon>
        <taxon>Magnoliopsida</taxon>
        <taxon>Liliopsida</taxon>
        <taxon>Poales</taxon>
        <taxon>Poaceae</taxon>
        <taxon>PACMAD clade</taxon>
        <taxon>Arundinoideae</taxon>
        <taxon>Arundineae</taxon>
        <taxon>Arundo</taxon>
    </lineage>
</organism>
<protein>
    <submittedName>
        <fullName evidence="1">Uncharacterized protein</fullName>
    </submittedName>
</protein>
<proteinExistence type="predicted"/>
<sequence>MTAMAAAAEAVGEG</sequence>
<name>A0A0A9TVR4_ARUDO</name>